<evidence type="ECO:0000256" key="3">
    <source>
        <dbReference type="ARBA" id="ARBA00022692"/>
    </source>
</evidence>
<keyword evidence="5 8" id="KW-1133">Transmembrane helix</keyword>
<keyword evidence="6" id="KW-0406">Ion transport</keyword>
<evidence type="ECO:0000256" key="5">
    <source>
        <dbReference type="ARBA" id="ARBA00022989"/>
    </source>
</evidence>
<keyword evidence="10" id="KW-1185">Reference proteome</keyword>
<sequence length="1339" mass="147300">MADTRQNFPSLLAFAAGLPPDVSSLIRLDKFALNAAIRLCAKTGRWHFAGILLEIMRAERVEIDIIALTTVAASCSRSSAWQRALAVVSGLDLELQPDALAYNTLINGQSKGLDWRWALFGAQALRRRVLEASKVSYTDGLTACGGCRKWSQALDVLKSISPKLRVDAVMYSTMVSSMTEAWELGLEVGKGMLLQHLEVDMHARNTLLSIACGKPETRWASICDQLLKLRRAGLQLELWTLKVASCELAESGRWPLAVHALSVVRQESLQDDLAIYGSAVHACVTQWGRSLQLLQSLSTSFLEVSTVIFGAVLAACGMDQKWAQSSQLLAQLHQRMLEVSTVAQNAFLSSCRQAQSWKAGLALTEATKPGLQLDIISSGAFLSACRADWGLALQQLEFAGRSALQTGAQLTGTEIVTLNTVLGILEENSCWKGVVVLLRQLACTMLKPDTVTDIATTGALGKADAWKLAAASAAAFLQRGPADVVSFGATVSAFEKAFRWQQGLLLLNVFAARALRLNAVACSAAIGACEKAQLQLAMENASKAFTEHYIQDLAGSRAFRSWTAEIWQGTEILPPVPSSAAGAAAGAPGGAAGYPSALPPWLVRLQRRWRHLKVVRGKDFGPGTGLLAAARLIQDPSAWILAVDDDHTYHPELTTNLLRFAAGTPGAAVGAHGWLALSPPDAGYATKVAGPALARNLRESNVAAGPILCHFLGLLLQRGMLDGLEQPPRLSACTEHNDIWLSAHLAKNRIRRAMVSDPLGASDLSTHRRQGLSLSRRRRRRPEDGCLLEFEEQYGSELWRPTPRVVLCTIQVPPNIASVGLDAGQPLHAIYTCDGDWGQQRREHDSIRRLACSDISEQALLAEVLIREREASTILVLPQLLGNRGELPRKSANVLNALRSCLDAVAVSEGFCEMSHWRVLCTWLAALVFKRRWRLLLLHRAGRNKLDMEEQPHSAVTTQQQGRWDTLLGSAVIALVGALTHHLREIGWEFAPSVLHHYGFQALGAGVTFAIVFRTQLAWNRYWEAVTQLHIMYSKWTDTFTQFQAFAEVTRLAALSKGEKQKADSLQLKQRRVKTNFAILSMLAADRLHTGDNQQIEDMKARWAKTRAAMRIHKETKLFDLPQMVEWKDFDRKDPNESVYVIFEMPSRDQMELLEQSNDPVSTVMYWIIWDLADVMKHFDIAPPIQSRMYQELSNGMLGYNNCLKIADVPFPLPFAQLLGLLLASFSVLIPIYVVVFTGSPIAGPILCFFLYASLWCLNEVAKELENPFGEDVNDISLVDFHTNFVDVLEDVTKEKQKALLINPTMGLGSLEPDIGENAATSSDLTTSHGHVEVLQEAL</sequence>
<protein>
    <submittedName>
        <fullName evidence="9">EMB2654 protein</fullName>
    </submittedName>
</protein>
<feature type="transmembrane region" description="Helical" evidence="8">
    <location>
        <begin position="1215"/>
        <end position="1236"/>
    </location>
</feature>
<evidence type="ECO:0000256" key="4">
    <source>
        <dbReference type="ARBA" id="ARBA00022737"/>
    </source>
</evidence>
<evidence type="ECO:0000256" key="1">
    <source>
        <dbReference type="ARBA" id="ARBA00004141"/>
    </source>
</evidence>
<keyword evidence="4" id="KW-0677">Repeat</keyword>
<organism evidence="9 10">
    <name type="scientific">Symbiodinium pilosum</name>
    <name type="common">Dinoflagellate</name>
    <dbReference type="NCBI Taxonomy" id="2952"/>
    <lineage>
        <taxon>Eukaryota</taxon>
        <taxon>Sar</taxon>
        <taxon>Alveolata</taxon>
        <taxon>Dinophyceae</taxon>
        <taxon>Suessiales</taxon>
        <taxon>Symbiodiniaceae</taxon>
        <taxon>Symbiodinium</taxon>
    </lineage>
</organism>
<dbReference type="GO" id="GO:0016020">
    <property type="term" value="C:membrane"/>
    <property type="evidence" value="ECO:0007669"/>
    <property type="project" value="UniProtKB-SubCell"/>
</dbReference>
<dbReference type="EMBL" id="CAJNIZ010000248">
    <property type="protein sequence ID" value="CAE7156830.1"/>
    <property type="molecule type" value="Genomic_DNA"/>
</dbReference>
<comment type="caution">
    <text evidence="9">The sequence shown here is derived from an EMBL/GenBank/DDBJ whole genome shotgun (WGS) entry which is preliminary data.</text>
</comment>
<dbReference type="PANTHER" id="PTHR47447">
    <property type="entry name" value="OS03G0856100 PROTEIN"/>
    <property type="match status" value="1"/>
</dbReference>
<evidence type="ECO:0000313" key="9">
    <source>
        <dbReference type="EMBL" id="CAE7156830.1"/>
    </source>
</evidence>
<keyword evidence="7 8" id="KW-0472">Membrane</keyword>
<dbReference type="InterPro" id="IPR011990">
    <property type="entry name" value="TPR-like_helical_dom_sf"/>
</dbReference>
<dbReference type="InterPro" id="IPR044669">
    <property type="entry name" value="YneE/VCCN1/2-like"/>
</dbReference>
<keyword evidence="2" id="KW-0813">Transport</keyword>
<gene>
    <name evidence="9" type="primary">EMB2654</name>
    <name evidence="9" type="ORF">SPIL2461_LOCUS357</name>
</gene>
<keyword evidence="3 8" id="KW-0812">Transmembrane</keyword>
<dbReference type="InterPro" id="IPR029044">
    <property type="entry name" value="Nucleotide-diphossugar_trans"/>
</dbReference>
<evidence type="ECO:0000256" key="2">
    <source>
        <dbReference type="ARBA" id="ARBA00022448"/>
    </source>
</evidence>
<comment type="subcellular location">
    <subcellularLocation>
        <location evidence="1">Membrane</location>
        <topology evidence="1">Multi-pass membrane protein</topology>
    </subcellularLocation>
</comment>
<name>A0A812ISW2_SYMPI</name>
<dbReference type="Proteomes" id="UP000649617">
    <property type="component" value="Unassembled WGS sequence"/>
</dbReference>
<dbReference type="GO" id="GO:0005254">
    <property type="term" value="F:chloride channel activity"/>
    <property type="evidence" value="ECO:0007669"/>
    <property type="project" value="InterPro"/>
</dbReference>
<evidence type="ECO:0000256" key="6">
    <source>
        <dbReference type="ARBA" id="ARBA00023065"/>
    </source>
</evidence>
<dbReference type="PANTHER" id="PTHR47447:SF17">
    <property type="entry name" value="OS12G0638900 PROTEIN"/>
    <property type="match status" value="1"/>
</dbReference>
<accession>A0A812ISW2</accession>
<dbReference type="SUPFAM" id="SSF53448">
    <property type="entry name" value="Nucleotide-diphospho-sugar transferases"/>
    <property type="match status" value="1"/>
</dbReference>
<dbReference type="OrthoDB" id="431158at2759"/>
<evidence type="ECO:0000313" key="10">
    <source>
        <dbReference type="Proteomes" id="UP000649617"/>
    </source>
</evidence>
<evidence type="ECO:0000256" key="8">
    <source>
        <dbReference type="SAM" id="Phobius"/>
    </source>
</evidence>
<evidence type="ECO:0000256" key="7">
    <source>
        <dbReference type="ARBA" id="ARBA00023136"/>
    </source>
</evidence>
<dbReference type="Pfam" id="PF25539">
    <property type="entry name" value="Bestrophin_2"/>
    <property type="match status" value="1"/>
</dbReference>
<proteinExistence type="predicted"/>
<reference evidence="9" key="1">
    <citation type="submission" date="2021-02" db="EMBL/GenBank/DDBJ databases">
        <authorList>
            <person name="Dougan E. K."/>
            <person name="Rhodes N."/>
            <person name="Thang M."/>
            <person name="Chan C."/>
        </authorList>
    </citation>
    <scope>NUCLEOTIDE SEQUENCE</scope>
</reference>
<dbReference type="Gene3D" id="1.25.40.10">
    <property type="entry name" value="Tetratricopeptide repeat domain"/>
    <property type="match status" value="3"/>
</dbReference>